<gene>
    <name evidence="1" type="ORF">D917_09440</name>
</gene>
<proteinExistence type="predicted"/>
<reference evidence="1 2" key="1">
    <citation type="submission" date="2015-04" db="EMBL/GenBank/DDBJ databases">
        <title>Draft genome of the roundworm Trichinella nativa.</title>
        <authorList>
            <person name="Mitreva M."/>
        </authorList>
    </citation>
    <scope>NUCLEOTIDE SEQUENCE [LARGE SCALE GENOMIC DNA]</scope>
    <source>
        <strain evidence="1 2">ISS45</strain>
    </source>
</reference>
<evidence type="ECO:0000313" key="2">
    <source>
        <dbReference type="Proteomes" id="UP000243006"/>
    </source>
</evidence>
<dbReference type="EMBL" id="LVZM01013964">
    <property type="protein sequence ID" value="OUC43889.1"/>
    <property type="molecule type" value="Genomic_DNA"/>
</dbReference>
<feature type="non-terminal residue" evidence="1">
    <location>
        <position position="1"/>
    </location>
</feature>
<dbReference type="Proteomes" id="UP000243006">
    <property type="component" value="Unassembled WGS sequence"/>
</dbReference>
<organism evidence="1 2">
    <name type="scientific">Trichinella nativa</name>
    <dbReference type="NCBI Taxonomy" id="6335"/>
    <lineage>
        <taxon>Eukaryota</taxon>
        <taxon>Metazoa</taxon>
        <taxon>Ecdysozoa</taxon>
        <taxon>Nematoda</taxon>
        <taxon>Enoplea</taxon>
        <taxon>Dorylaimia</taxon>
        <taxon>Trichinellida</taxon>
        <taxon>Trichinellidae</taxon>
        <taxon>Trichinella</taxon>
    </lineage>
</organism>
<name>A0A1Y3EK08_9BILA</name>
<comment type="caution">
    <text evidence="1">The sequence shown here is derived from an EMBL/GenBank/DDBJ whole genome shotgun (WGS) entry which is preliminary data.</text>
</comment>
<sequence>RLPGFVRTEQLRAHWCRYHCILCRLTFFVNEQHVPHEILMPNDMLGFGKKKKIAVLISST</sequence>
<accession>A0A1Y3EK08</accession>
<dbReference type="AlphaFoldDB" id="A0A1Y3EK08"/>
<protein>
    <submittedName>
        <fullName evidence="1">Uncharacterized protein</fullName>
    </submittedName>
</protein>
<evidence type="ECO:0000313" key="1">
    <source>
        <dbReference type="EMBL" id="OUC43889.1"/>
    </source>
</evidence>